<reference evidence="2 3" key="1">
    <citation type="submission" date="2019-06" db="EMBL/GenBank/DDBJ databases">
        <title>Genome sequence of Litorilinea aerophila BAA-2444.</title>
        <authorList>
            <person name="Maclea K.S."/>
            <person name="Maurais E.G."/>
            <person name="Iannazzi L.C."/>
        </authorList>
    </citation>
    <scope>NUCLEOTIDE SEQUENCE [LARGE SCALE GENOMIC DNA]</scope>
    <source>
        <strain evidence="2 3">ATCC BAA-2444</strain>
    </source>
</reference>
<keyword evidence="3" id="KW-1185">Reference proteome</keyword>
<dbReference type="EMBL" id="VIGC01000017">
    <property type="protein sequence ID" value="TQE95098.1"/>
    <property type="molecule type" value="Genomic_DNA"/>
</dbReference>
<evidence type="ECO:0000259" key="1">
    <source>
        <dbReference type="Pfam" id="PF10006"/>
    </source>
</evidence>
<evidence type="ECO:0000313" key="3">
    <source>
        <dbReference type="Proteomes" id="UP000317371"/>
    </source>
</evidence>
<name>A0A540VEB1_9CHLR</name>
<accession>A0A540VEB1</accession>
<gene>
    <name evidence="2" type="ORF">FKZ61_13835</name>
</gene>
<dbReference type="Proteomes" id="UP000317371">
    <property type="component" value="Unassembled WGS sequence"/>
</dbReference>
<protein>
    <submittedName>
        <fullName evidence="2">DUF2249 domain-containing protein</fullName>
    </submittedName>
</protein>
<proteinExistence type="predicted"/>
<dbReference type="InterPro" id="IPR018720">
    <property type="entry name" value="DUF2249"/>
</dbReference>
<dbReference type="Pfam" id="PF10006">
    <property type="entry name" value="DUF2249"/>
    <property type="match status" value="1"/>
</dbReference>
<sequence length="73" mass="8697">MVLDVRTIAPRERHPLIFNTFDRLAAGEGFILVNDHDPKPLFYQFSFEREGQFTWEYLEEGPEVWRVRIGKSQ</sequence>
<evidence type="ECO:0000313" key="2">
    <source>
        <dbReference type="EMBL" id="TQE95098.1"/>
    </source>
</evidence>
<dbReference type="AlphaFoldDB" id="A0A540VEB1"/>
<comment type="caution">
    <text evidence="2">The sequence shown here is derived from an EMBL/GenBank/DDBJ whole genome shotgun (WGS) entry which is preliminary data.</text>
</comment>
<feature type="domain" description="DUF2249" evidence="1">
    <location>
        <begin position="2"/>
        <end position="71"/>
    </location>
</feature>
<dbReference type="InParanoid" id="A0A540VEB1"/>
<organism evidence="2 3">
    <name type="scientific">Litorilinea aerophila</name>
    <dbReference type="NCBI Taxonomy" id="1204385"/>
    <lineage>
        <taxon>Bacteria</taxon>
        <taxon>Bacillati</taxon>
        <taxon>Chloroflexota</taxon>
        <taxon>Caldilineae</taxon>
        <taxon>Caldilineales</taxon>
        <taxon>Caldilineaceae</taxon>
        <taxon>Litorilinea</taxon>
    </lineage>
</organism>
<dbReference type="OrthoDB" id="9798996at2"/>